<reference evidence="2 3" key="1">
    <citation type="journal article" date="2014" name="Genome Announc.">
        <title>Draft Genome Sequence of Brevibacillus panacihumi Strain W25, a Halotolerant Hydrocarbon-Degrading Bacterium.</title>
        <authorList>
            <person name="Wang X."/>
            <person name="Jin D."/>
            <person name="Zhou L."/>
            <person name="Wu L."/>
            <person name="An W."/>
            <person name="Chen Y."/>
            <person name="Zhao L."/>
        </authorList>
    </citation>
    <scope>NUCLEOTIDE SEQUENCE [LARGE SCALE GENOMIC DNA]</scope>
    <source>
        <strain evidence="2 3">W25</strain>
    </source>
</reference>
<gene>
    <name evidence="2" type="ORF">T458_15800</name>
</gene>
<evidence type="ECO:0000313" key="2">
    <source>
        <dbReference type="EMBL" id="EST52439.1"/>
    </source>
</evidence>
<dbReference type="eggNOG" id="COG1388">
    <property type="taxonomic scope" value="Bacteria"/>
</dbReference>
<dbReference type="SMART" id="SM00257">
    <property type="entry name" value="LysM"/>
    <property type="match status" value="1"/>
</dbReference>
<dbReference type="CDD" id="cd00118">
    <property type="entry name" value="LysM"/>
    <property type="match status" value="1"/>
</dbReference>
<dbReference type="Proteomes" id="UP000017973">
    <property type="component" value="Unassembled WGS sequence"/>
</dbReference>
<dbReference type="InterPro" id="IPR018392">
    <property type="entry name" value="LysM"/>
</dbReference>
<dbReference type="HOGENOM" id="CLU_1966371_0_0_9"/>
<dbReference type="PATRIC" id="fig|1408254.3.peg.3094"/>
<dbReference type="RefSeq" id="WP_023557035.1">
    <property type="nucleotide sequence ID" value="NZ_KI629785.1"/>
</dbReference>
<sequence>MHMTHSYNNRFAKKEPRPVRFGITRGQALLFILTFTLFFYMLSELVFASEAQGSASSPDQRIVSVQTVAPETQEVTVRDGDSLWKLATRYQDETNMDVNQLIQEIKVLNQLESPIIYPGQTLLIPMS</sequence>
<dbReference type="STRING" id="1408254.T458_15800"/>
<dbReference type="Pfam" id="PF01476">
    <property type="entry name" value="LysM"/>
    <property type="match status" value="1"/>
</dbReference>
<dbReference type="SUPFAM" id="SSF54106">
    <property type="entry name" value="LysM domain"/>
    <property type="match status" value="1"/>
</dbReference>
<accession>V6M1D8</accession>
<feature type="domain" description="LysM" evidence="1">
    <location>
        <begin position="73"/>
        <end position="124"/>
    </location>
</feature>
<evidence type="ECO:0000259" key="1">
    <source>
        <dbReference type="PROSITE" id="PS51782"/>
    </source>
</evidence>
<keyword evidence="3" id="KW-1185">Reference proteome</keyword>
<dbReference type="EMBL" id="AYJU01000017">
    <property type="protein sequence ID" value="EST52439.1"/>
    <property type="molecule type" value="Genomic_DNA"/>
</dbReference>
<protein>
    <submittedName>
        <fullName evidence="2">Peptidoglycan-binding protein LysM</fullName>
    </submittedName>
</protein>
<dbReference type="AlphaFoldDB" id="V6M1D8"/>
<name>V6M1D8_9BACL</name>
<evidence type="ECO:0000313" key="3">
    <source>
        <dbReference type="Proteomes" id="UP000017973"/>
    </source>
</evidence>
<proteinExistence type="predicted"/>
<dbReference type="PROSITE" id="PS51782">
    <property type="entry name" value="LYSM"/>
    <property type="match status" value="1"/>
</dbReference>
<dbReference type="Gene3D" id="3.10.350.10">
    <property type="entry name" value="LysM domain"/>
    <property type="match status" value="1"/>
</dbReference>
<comment type="caution">
    <text evidence="2">The sequence shown here is derived from an EMBL/GenBank/DDBJ whole genome shotgun (WGS) entry which is preliminary data.</text>
</comment>
<dbReference type="InterPro" id="IPR036779">
    <property type="entry name" value="LysM_dom_sf"/>
</dbReference>
<organism evidence="2 3">
    <name type="scientific">Brevibacillus panacihumi W25</name>
    <dbReference type="NCBI Taxonomy" id="1408254"/>
    <lineage>
        <taxon>Bacteria</taxon>
        <taxon>Bacillati</taxon>
        <taxon>Bacillota</taxon>
        <taxon>Bacilli</taxon>
        <taxon>Bacillales</taxon>
        <taxon>Paenibacillaceae</taxon>
        <taxon>Brevibacillus</taxon>
    </lineage>
</organism>